<dbReference type="InterPro" id="IPR025232">
    <property type="entry name" value="DUF4174"/>
</dbReference>
<name>A0A4Q9FMP1_9FLAO</name>
<feature type="domain" description="DUF4174" evidence="2">
    <location>
        <begin position="18"/>
        <end position="128"/>
    </location>
</feature>
<dbReference type="EMBL" id="SIRS01000004">
    <property type="protein sequence ID" value="TBN15608.1"/>
    <property type="molecule type" value="Genomic_DNA"/>
</dbReference>
<keyword evidence="4" id="KW-1185">Reference proteome</keyword>
<evidence type="ECO:0000313" key="3">
    <source>
        <dbReference type="EMBL" id="TBN15608.1"/>
    </source>
</evidence>
<dbReference type="Proteomes" id="UP000292372">
    <property type="component" value="Unassembled WGS sequence"/>
</dbReference>
<dbReference type="AlphaFoldDB" id="A0A4Q9FMP1"/>
<proteinExistence type="predicted"/>
<evidence type="ECO:0000313" key="4">
    <source>
        <dbReference type="Proteomes" id="UP000292372"/>
    </source>
</evidence>
<evidence type="ECO:0000256" key="1">
    <source>
        <dbReference type="ARBA" id="ARBA00022729"/>
    </source>
</evidence>
<dbReference type="RefSeq" id="WP_130937161.1">
    <property type="nucleotide sequence ID" value="NZ_BMEE01000003.1"/>
</dbReference>
<dbReference type="Pfam" id="PF13778">
    <property type="entry name" value="DUF4174"/>
    <property type="match status" value="1"/>
</dbReference>
<accession>A0A4Q9FMP1</accession>
<dbReference type="OrthoDB" id="7362103at2"/>
<organism evidence="3 4">
    <name type="scientific">Hyunsoonleella pacifica</name>
    <dbReference type="NCBI Taxonomy" id="1080224"/>
    <lineage>
        <taxon>Bacteria</taxon>
        <taxon>Pseudomonadati</taxon>
        <taxon>Bacteroidota</taxon>
        <taxon>Flavobacteriia</taxon>
        <taxon>Flavobacteriales</taxon>
        <taxon>Flavobacteriaceae</taxon>
    </lineage>
</organism>
<reference evidence="3 4" key="1">
    <citation type="journal article" date="2015" name="Int. J. Syst. Evol. Microbiol.">
        <title>Hyunsoonleella pacifica sp. nov., isolated from seawater of South Pacific Gyre.</title>
        <authorList>
            <person name="Gao X."/>
            <person name="Zhang Z."/>
            <person name="Dai X."/>
            <person name="Zhang X.H."/>
        </authorList>
    </citation>
    <scope>NUCLEOTIDE SEQUENCE [LARGE SCALE GENOMIC DNA]</scope>
    <source>
        <strain evidence="3 4">SW033</strain>
    </source>
</reference>
<keyword evidence="1" id="KW-0732">Signal</keyword>
<protein>
    <submittedName>
        <fullName evidence="3">DUF4174 domain-containing protein</fullName>
    </submittedName>
</protein>
<comment type="caution">
    <text evidence="3">The sequence shown here is derived from an EMBL/GenBank/DDBJ whole genome shotgun (WGS) entry which is preliminary data.</text>
</comment>
<sequence>MKYLVLVFFLSHIMWSQNLDKHLWENRVIVISADKKNETRATEQFNILKTEKDRLTDRRLVVYKCIGDICKYYDFKKDAKVVLVDKKLTGFNVVLLGLDGGKKFNSNKVENANVFFNLIDKMPMRRQELRNKKND</sequence>
<evidence type="ECO:0000259" key="2">
    <source>
        <dbReference type="Pfam" id="PF13778"/>
    </source>
</evidence>
<gene>
    <name evidence="3" type="ORF">EYD46_10790</name>
</gene>